<keyword evidence="5" id="KW-1185">Reference proteome</keyword>
<feature type="domain" description="PhoU" evidence="3">
    <location>
        <begin position="146"/>
        <end position="231"/>
    </location>
</feature>
<evidence type="ECO:0000256" key="2">
    <source>
        <dbReference type="SAM" id="MobiDB-lite"/>
    </source>
</evidence>
<dbReference type="InterPro" id="IPR038078">
    <property type="entry name" value="PhoU-like_sf"/>
</dbReference>
<dbReference type="PANTHER" id="PTHR42930:SF3">
    <property type="entry name" value="PHOSPHATE-SPECIFIC TRANSPORT SYSTEM ACCESSORY PROTEIN PHOU"/>
    <property type="match status" value="1"/>
</dbReference>
<dbReference type="Gene3D" id="1.20.58.220">
    <property type="entry name" value="Phosphate transport system protein phou homolog 2, domain 2"/>
    <property type="match status" value="1"/>
</dbReference>
<feature type="compositionally biased region" description="Low complexity" evidence="2">
    <location>
        <begin position="262"/>
        <end position="271"/>
    </location>
</feature>
<organism evidence="4 5">
    <name type="scientific">Castellaniella daejeonensis</name>
    <dbReference type="NCBI Taxonomy" id="659013"/>
    <lineage>
        <taxon>Bacteria</taxon>
        <taxon>Pseudomonadati</taxon>
        <taxon>Pseudomonadota</taxon>
        <taxon>Betaproteobacteria</taxon>
        <taxon>Burkholderiales</taxon>
        <taxon>Alcaligenaceae</taxon>
        <taxon>Castellaniella</taxon>
    </lineage>
</organism>
<evidence type="ECO:0000259" key="3">
    <source>
        <dbReference type="Pfam" id="PF01895"/>
    </source>
</evidence>
<dbReference type="NCBIfam" id="TIGR02135">
    <property type="entry name" value="phoU_full"/>
    <property type="match status" value="1"/>
</dbReference>
<dbReference type="PIRSF" id="PIRSF003107">
    <property type="entry name" value="PhoU"/>
    <property type="match status" value="1"/>
</dbReference>
<proteinExistence type="inferred from homology"/>
<protein>
    <submittedName>
        <fullName evidence="4">Phosphate signaling complex protein PhoU</fullName>
    </submittedName>
</protein>
<sequence length="271" mass="30812">MVRFSIVERVWVAHQAQADRGPGLEHTNKQFHSELETTRSMFLQMGGLVESMVLDGMQALSRGELHLVDRVREHERQVNQFEVDIDERISQLIARNQPTAGDLRLLLSISKMLTDMERCGDEAEKIAKVARRLHESDSSYEPVVELRHMADSVASMIRAALDAFAREDPVAAAQVVRNDKDVDKVWKASLRHIITYMIEDPRTISRSIDLIFIARALERIGDHAKNMAERVIYMVRGDDVRHTGVTNTERLARGEPPEPRGEQPAGTTRDR</sequence>
<evidence type="ECO:0000313" key="4">
    <source>
        <dbReference type="EMBL" id="GAA0223878.1"/>
    </source>
</evidence>
<dbReference type="InterPro" id="IPR026022">
    <property type="entry name" value="PhoU_dom"/>
</dbReference>
<reference evidence="4 5" key="1">
    <citation type="journal article" date="2019" name="Int. J. Syst. Evol. Microbiol.">
        <title>The Global Catalogue of Microorganisms (GCM) 10K type strain sequencing project: providing services to taxonomists for standard genome sequencing and annotation.</title>
        <authorList>
            <consortium name="The Broad Institute Genomics Platform"/>
            <consortium name="The Broad Institute Genome Sequencing Center for Infectious Disease"/>
            <person name="Wu L."/>
            <person name="Ma J."/>
        </authorList>
    </citation>
    <scope>NUCLEOTIDE SEQUENCE [LARGE SCALE GENOMIC DNA]</scope>
    <source>
        <strain evidence="4 5">JCM 16240</strain>
    </source>
</reference>
<dbReference type="EMBL" id="BAAAFN010000008">
    <property type="protein sequence ID" value="GAA0223878.1"/>
    <property type="molecule type" value="Genomic_DNA"/>
</dbReference>
<gene>
    <name evidence="4" type="primary">phoU</name>
    <name evidence="4" type="ORF">GCM10009125_11140</name>
</gene>
<comment type="caution">
    <text evidence="4">The sequence shown here is derived from an EMBL/GenBank/DDBJ whole genome shotgun (WGS) entry which is preliminary data.</text>
</comment>
<feature type="region of interest" description="Disordered" evidence="2">
    <location>
        <begin position="244"/>
        <end position="271"/>
    </location>
</feature>
<dbReference type="PANTHER" id="PTHR42930">
    <property type="entry name" value="PHOSPHATE-SPECIFIC TRANSPORT SYSTEM ACCESSORY PROTEIN PHOU"/>
    <property type="match status" value="1"/>
</dbReference>
<dbReference type="SUPFAM" id="SSF109755">
    <property type="entry name" value="PhoU-like"/>
    <property type="match status" value="1"/>
</dbReference>
<feature type="compositionally biased region" description="Basic and acidic residues" evidence="2">
    <location>
        <begin position="250"/>
        <end position="261"/>
    </location>
</feature>
<dbReference type="Pfam" id="PF01895">
    <property type="entry name" value="PhoU"/>
    <property type="match status" value="2"/>
</dbReference>
<evidence type="ECO:0000256" key="1">
    <source>
        <dbReference type="ARBA" id="ARBA00008107"/>
    </source>
</evidence>
<dbReference type="InterPro" id="IPR028366">
    <property type="entry name" value="PhoU"/>
</dbReference>
<comment type="similarity">
    <text evidence="1">Belongs to the PhoU family.</text>
</comment>
<accession>A0ABN0TKC6</accession>
<name>A0ABN0TKC6_9BURK</name>
<evidence type="ECO:0000313" key="5">
    <source>
        <dbReference type="Proteomes" id="UP001501176"/>
    </source>
</evidence>
<feature type="domain" description="PhoU" evidence="3">
    <location>
        <begin position="43"/>
        <end position="129"/>
    </location>
</feature>
<dbReference type="Proteomes" id="UP001501176">
    <property type="component" value="Unassembled WGS sequence"/>
</dbReference>